<dbReference type="Proteomes" id="UP000308836">
    <property type="component" value="Unassembled WGS sequence"/>
</dbReference>
<reference evidence="1" key="1">
    <citation type="submission" date="2019-04" db="EMBL/GenBank/DDBJ databases">
        <title>Microbes associate with the intestines of laboratory mice.</title>
        <authorList>
            <person name="Navarre W."/>
            <person name="Wong E."/>
            <person name="Huang K."/>
            <person name="Tropini C."/>
            <person name="Ng K."/>
            <person name="Yu B."/>
        </authorList>
    </citation>
    <scope>NUCLEOTIDE SEQUENCE</scope>
    <source>
        <strain evidence="1">NM09_H32</strain>
    </source>
</reference>
<sequence length="63" mass="7183">MAKRRPSMHEMLEKKEKRPGKVDDLEKDDFRALNKAAFQVFGPVILGAVLILALVILIFTLIF</sequence>
<organism evidence="1 2">
    <name type="scientific">Dubosiella muris</name>
    <dbReference type="NCBI Taxonomy" id="3038133"/>
    <lineage>
        <taxon>Bacteria</taxon>
        <taxon>Bacillati</taxon>
        <taxon>Bacillota</taxon>
        <taxon>Erysipelotrichia</taxon>
        <taxon>Erysipelotrichales</taxon>
        <taxon>Erysipelotrichaceae</taxon>
        <taxon>Dubosiella</taxon>
    </lineage>
</organism>
<comment type="caution">
    <text evidence="1">The sequence shown here is derived from an EMBL/GenBank/DDBJ whole genome shotgun (WGS) entry which is preliminary data.</text>
</comment>
<keyword evidence="2" id="KW-1185">Reference proteome</keyword>
<proteinExistence type="predicted"/>
<accession>A0AC61R7P9</accession>
<protein>
    <submittedName>
        <fullName evidence="1">Uncharacterized protein</fullName>
    </submittedName>
</protein>
<name>A0AC61R7P9_9FIRM</name>
<evidence type="ECO:0000313" key="2">
    <source>
        <dbReference type="Proteomes" id="UP000308836"/>
    </source>
</evidence>
<evidence type="ECO:0000313" key="1">
    <source>
        <dbReference type="EMBL" id="TGY65979.1"/>
    </source>
</evidence>
<gene>
    <name evidence="1" type="ORF">E5336_06590</name>
</gene>
<dbReference type="EMBL" id="SRYG01000011">
    <property type="protein sequence ID" value="TGY65979.1"/>
    <property type="molecule type" value="Genomic_DNA"/>
</dbReference>